<name>A0ABV0PZV2_9TELE</name>
<reference evidence="1 2" key="1">
    <citation type="submission" date="2021-06" db="EMBL/GenBank/DDBJ databases">
        <authorList>
            <person name="Palmer J.M."/>
        </authorList>
    </citation>
    <scope>NUCLEOTIDE SEQUENCE [LARGE SCALE GENOMIC DNA]</scope>
    <source>
        <strain evidence="1 2">GA_2019</strain>
        <tissue evidence="1">Muscle</tissue>
    </source>
</reference>
<sequence length="57" mass="6592">MVEQRMMSKLLVIRDNASHPLYHILAEQSSSRSGRLISLRSCTERHKRSLLTTAIRL</sequence>
<comment type="caution">
    <text evidence="1">The sequence shown here is derived from an EMBL/GenBank/DDBJ whole genome shotgun (WGS) entry which is preliminary data.</text>
</comment>
<dbReference type="Proteomes" id="UP001476798">
    <property type="component" value="Unassembled WGS sequence"/>
</dbReference>
<organism evidence="1 2">
    <name type="scientific">Goodea atripinnis</name>
    <dbReference type="NCBI Taxonomy" id="208336"/>
    <lineage>
        <taxon>Eukaryota</taxon>
        <taxon>Metazoa</taxon>
        <taxon>Chordata</taxon>
        <taxon>Craniata</taxon>
        <taxon>Vertebrata</taxon>
        <taxon>Euteleostomi</taxon>
        <taxon>Actinopterygii</taxon>
        <taxon>Neopterygii</taxon>
        <taxon>Teleostei</taxon>
        <taxon>Neoteleostei</taxon>
        <taxon>Acanthomorphata</taxon>
        <taxon>Ovalentaria</taxon>
        <taxon>Atherinomorphae</taxon>
        <taxon>Cyprinodontiformes</taxon>
        <taxon>Goodeidae</taxon>
        <taxon>Goodea</taxon>
    </lineage>
</organism>
<protein>
    <submittedName>
        <fullName evidence="1">Uncharacterized protein</fullName>
    </submittedName>
</protein>
<keyword evidence="2" id="KW-1185">Reference proteome</keyword>
<gene>
    <name evidence="1" type="ORF">GOODEAATRI_021336</name>
</gene>
<accession>A0ABV0PZV2</accession>
<evidence type="ECO:0000313" key="1">
    <source>
        <dbReference type="EMBL" id="MEQ2189062.1"/>
    </source>
</evidence>
<proteinExistence type="predicted"/>
<evidence type="ECO:0000313" key="2">
    <source>
        <dbReference type="Proteomes" id="UP001476798"/>
    </source>
</evidence>
<dbReference type="EMBL" id="JAHRIO010092030">
    <property type="protein sequence ID" value="MEQ2189062.1"/>
    <property type="molecule type" value="Genomic_DNA"/>
</dbReference>
<feature type="non-terminal residue" evidence="1">
    <location>
        <position position="57"/>
    </location>
</feature>